<organism evidence="1 2">
    <name type="scientific">Lactarius akahatsu</name>
    <dbReference type="NCBI Taxonomy" id="416441"/>
    <lineage>
        <taxon>Eukaryota</taxon>
        <taxon>Fungi</taxon>
        <taxon>Dikarya</taxon>
        <taxon>Basidiomycota</taxon>
        <taxon>Agaricomycotina</taxon>
        <taxon>Agaricomycetes</taxon>
        <taxon>Russulales</taxon>
        <taxon>Russulaceae</taxon>
        <taxon>Lactarius</taxon>
    </lineage>
</organism>
<dbReference type="EMBL" id="JAKELL010000001">
    <property type="protein sequence ID" value="KAH9001585.1"/>
    <property type="molecule type" value="Genomic_DNA"/>
</dbReference>
<name>A0AAD4QDB2_9AGAM</name>
<dbReference type="AlphaFoldDB" id="A0AAD4QDB2"/>
<proteinExistence type="predicted"/>
<protein>
    <submittedName>
        <fullName evidence="1">Uncharacterized protein</fullName>
    </submittedName>
</protein>
<accession>A0AAD4QDB2</accession>
<gene>
    <name evidence="1" type="ORF">EDB92DRAFT_1827550</name>
</gene>
<evidence type="ECO:0000313" key="2">
    <source>
        <dbReference type="Proteomes" id="UP001201163"/>
    </source>
</evidence>
<sequence>MCETVCILVYIITGCFWQLIHVVVKVSASRGASTRLRVLLFWKTMVKCKVRCLHLGLRACQGVRTTARYLCVFFGAGQLLCLWLCLLCGHAPTDTGAGQTEFRHWCGPGTGKGIRIRNFTTS</sequence>
<dbReference type="Proteomes" id="UP001201163">
    <property type="component" value="Unassembled WGS sequence"/>
</dbReference>
<evidence type="ECO:0000313" key="1">
    <source>
        <dbReference type="EMBL" id="KAH9001585.1"/>
    </source>
</evidence>
<keyword evidence="2" id="KW-1185">Reference proteome</keyword>
<comment type="caution">
    <text evidence="1">The sequence shown here is derived from an EMBL/GenBank/DDBJ whole genome shotgun (WGS) entry which is preliminary data.</text>
</comment>
<reference evidence="1" key="1">
    <citation type="submission" date="2022-01" db="EMBL/GenBank/DDBJ databases">
        <title>Comparative genomics reveals a dynamic genome evolution in the ectomycorrhizal milk-cap (Lactarius) mushrooms.</title>
        <authorList>
            <consortium name="DOE Joint Genome Institute"/>
            <person name="Lebreton A."/>
            <person name="Tang N."/>
            <person name="Kuo A."/>
            <person name="LaButti K."/>
            <person name="Drula E."/>
            <person name="Barry K."/>
            <person name="Clum A."/>
            <person name="Lipzen A."/>
            <person name="Mousain D."/>
            <person name="Ng V."/>
            <person name="Wang R."/>
            <person name="Wang X."/>
            <person name="Dai Y."/>
            <person name="Henrissat B."/>
            <person name="Grigoriev I.V."/>
            <person name="Guerin-Laguette A."/>
            <person name="Yu F."/>
            <person name="Martin F.M."/>
        </authorList>
    </citation>
    <scope>NUCLEOTIDE SEQUENCE</scope>
    <source>
        <strain evidence="1">QP</strain>
    </source>
</reference>